<gene>
    <name evidence="2" type="ORF">KUDE01_018452</name>
</gene>
<reference evidence="2" key="1">
    <citation type="submission" date="2023-04" db="EMBL/GenBank/DDBJ databases">
        <title>Chromosome-level genome of Chaenocephalus aceratus.</title>
        <authorList>
            <person name="Park H."/>
        </authorList>
    </citation>
    <scope>NUCLEOTIDE SEQUENCE</scope>
    <source>
        <strain evidence="2">DE</strain>
        <tissue evidence="2">Muscle</tissue>
    </source>
</reference>
<sequence length="155" mass="16612">MTTRKANSVADTVTTSTTSSTTTTNHQNQPRSRSPSSGVPCAEAAGGGAEMFGAFQDWCLRTYGDSGKTKTVTRRKYNKILQTLVQGDEENSNGVLLTRKATTTSTPNLNSGSSPRASRSGRCGTRRTGHRTDRCCTCPSRRRSSYTVLIPASAI</sequence>
<evidence type="ECO:0000256" key="1">
    <source>
        <dbReference type="SAM" id="MobiDB-lite"/>
    </source>
</evidence>
<dbReference type="AlphaFoldDB" id="A0AAD9CCE5"/>
<dbReference type="EMBL" id="JASDAP010000008">
    <property type="protein sequence ID" value="KAK1898929.1"/>
    <property type="molecule type" value="Genomic_DNA"/>
</dbReference>
<feature type="compositionally biased region" description="Low complexity" evidence="1">
    <location>
        <begin position="12"/>
        <end position="24"/>
    </location>
</feature>
<feature type="compositionally biased region" description="Polar residues" evidence="1">
    <location>
        <begin position="1"/>
        <end position="11"/>
    </location>
</feature>
<feature type="compositionally biased region" description="Polar residues" evidence="1">
    <location>
        <begin position="100"/>
        <end position="110"/>
    </location>
</feature>
<evidence type="ECO:0000313" key="2">
    <source>
        <dbReference type="EMBL" id="KAK1898929.1"/>
    </source>
</evidence>
<dbReference type="Proteomes" id="UP001228049">
    <property type="component" value="Unassembled WGS sequence"/>
</dbReference>
<feature type="region of interest" description="Disordered" evidence="1">
    <location>
        <begin position="100"/>
        <end position="130"/>
    </location>
</feature>
<feature type="region of interest" description="Disordered" evidence="1">
    <location>
        <begin position="1"/>
        <end position="43"/>
    </location>
</feature>
<feature type="compositionally biased region" description="Low complexity" evidence="1">
    <location>
        <begin position="111"/>
        <end position="123"/>
    </location>
</feature>
<name>A0AAD9CCE5_DISEL</name>
<feature type="compositionally biased region" description="Polar residues" evidence="1">
    <location>
        <begin position="25"/>
        <end position="37"/>
    </location>
</feature>
<comment type="caution">
    <text evidence="2">The sequence shown here is derived from an EMBL/GenBank/DDBJ whole genome shotgun (WGS) entry which is preliminary data.</text>
</comment>
<organism evidence="2 3">
    <name type="scientific">Dissostichus eleginoides</name>
    <name type="common">Patagonian toothfish</name>
    <name type="synonym">Dissostichus amissus</name>
    <dbReference type="NCBI Taxonomy" id="100907"/>
    <lineage>
        <taxon>Eukaryota</taxon>
        <taxon>Metazoa</taxon>
        <taxon>Chordata</taxon>
        <taxon>Craniata</taxon>
        <taxon>Vertebrata</taxon>
        <taxon>Euteleostomi</taxon>
        <taxon>Actinopterygii</taxon>
        <taxon>Neopterygii</taxon>
        <taxon>Teleostei</taxon>
        <taxon>Neoteleostei</taxon>
        <taxon>Acanthomorphata</taxon>
        <taxon>Eupercaria</taxon>
        <taxon>Perciformes</taxon>
        <taxon>Notothenioidei</taxon>
        <taxon>Nototheniidae</taxon>
        <taxon>Dissostichus</taxon>
    </lineage>
</organism>
<evidence type="ECO:0000313" key="3">
    <source>
        <dbReference type="Proteomes" id="UP001228049"/>
    </source>
</evidence>
<keyword evidence="3" id="KW-1185">Reference proteome</keyword>
<proteinExistence type="predicted"/>
<protein>
    <submittedName>
        <fullName evidence="2">Nucleolar protein 4</fullName>
    </submittedName>
</protein>
<accession>A0AAD9CCE5</accession>